<dbReference type="EMBL" id="JANJYI010000001">
    <property type="protein sequence ID" value="KAK2661800.1"/>
    <property type="molecule type" value="Genomic_DNA"/>
</dbReference>
<reference evidence="1" key="1">
    <citation type="journal article" date="2023" name="Plant J.">
        <title>Genome sequences and population genomics provide insights into the demographic history, inbreeding, and mutation load of two 'living fossil' tree species of Dipteronia.</title>
        <authorList>
            <person name="Feng Y."/>
            <person name="Comes H.P."/>
            <person name="Chen J."/>
            <person name="Zhu S."/>
            <person name="Lu R."/>
            <person name="Zhang X."/>
            <person name="Li P."/>
            <person name="Qiu J."/>
            <person name="Olsen K.M."/>
            <person name="Qiu Y."/>
        </authorList>
    </citation>
    <scope>NUCLEOTIDE SEQUENCE</scope>
    <source>
        <strain evidence="1">KIB01</strain>
    </source>
</reference>
<organism evidence="1 2">
    <name type="scientific">Dipteronia dyeriana</name>
    <dbReference type="NCBI Taxonomy" id="168575"/>
    <lineage>
        <taxon>Eukaryota</taxon>
        <taxon>Viridiplantae</taxon>
        <taxon>Streptophyta</taxon>
        <taxon>Embryophyta</taxon>
        <taxon>Tracheophyta</taxon>
        <taxon>Spermatophyta</taxon>
        <taxon>Magnoliopsida</taxon>
        <taxon>eudicotyledons</taxon>
        <taxon>Gunneridae</taxon>
        <taxon>Pentapetalae</taxon>
        <taxon>rosids</taxon>
        <taxon>malvids</taxon>
        <taxon>Sapindales</taxon>
        <taxon>Sapindaceae</taxon>
        <taxon>Hippocastanoideae</taxon>
        <taxon>Acereae</taxon>
        <taxon>Dipteronia</taxon>
    </lineage>
</organism>
<dbReference type="Proteomes" id="UP001280121">
    <property type="component" value="Unassembled WGS sequence"/>
</dbReference>
<proteinExistence type="predicted"/>
<dbReference type="AlphaFoldDB" id="A0AAD9XLS8"/>
<gene>
    <name evidence="1" type="ORF">Ddye_000374</name>
</gene>
<sequence length="110" mass="13168">MDRRCMLLFQFLSFIIKLIREKKRLRRDRGGDLVGHWSEHTRRLYPNPCAHMPHCCYTQSHTYEYQIINYQLSYTDSESLPETLHIYIYIYYLTAAAAAATSSNKHLHHF</sequence>
<protein>
    <submittedName>
        <fullName evidence="1">Uncharacterized protein</fullName>
    </submittedName>
</protein>
<accession>A0AAD9XLS8</accession>
<evidence type="ECO:0000313" key="1">
    <source>
        <dbReference type="EMBL" id="KAK2661800.1"/>
    </source>
</evidence>
<keyword evidence="2" id="KW-1185">Reference proteome</keyword>
<name>A0AAD9XLS8_9ROSI</name>
<evidence type="ECO:0000313" key="2">
    <source>
        <dbReference type="Proteomes" id="UP001280121"/>
    </source>
</evidence>
<comment type="caution">
    <text evidence="1">The sequence shown here is derived from an EMBL/GenBank/DDBJ whole genome shotgun (WGS) entry which is preliminary data.</text>
</comment>